<proteinExistence type="predicted"/>
<dbReference type="SUPFAM" id="SSF54928">
    <property type="entry name" value="RNA-binding domain, RBD"/>
    <property type="match status" value="1"/>
</dbReference>
<name>A0A835M751_9MAGN</name>
<dbReference type="InterPro" id="IPR014729">
    <property type="entry name" value="Rossmann-like_a/b/a_fold"/>
</dbReference>
<dbReference type="InterPro" id="IPR036869">
    <property type="entry name" value="J_dom_sf"/>
</dbReference>
<gene>
    <name evidence="6" type="ORF">IFM89_027584</name>
</gene>
<dbReference type="Proteomes" id="UP000631114">
    <property type="component" value="Unassembled WGS sequence"/>
</dbReference>
<dbReference type="Gene3D" id="3.40.50.620">
    <property type="entry name" value="HUPs"/>
    <property type="match status" value="1"/>
</dbReference>
<protein>
    <recommendedName>
        <fullName evidence="5">J domain-containing protein</fullName>
    </recommendedName>
</protein>
<dbReference type="InterPro" id="IPR000504">
    <property type="entry name" value="RRM_dom"/>
</dbReference>
<comment type="caution">
    <text evidence="6">The sequence shown here is derived from an EMBL/GenBank/DDBJ whole genome shotgun (WGS) entry which is preliminary data.</text>
</comment>
<dbReference type="Pfam" id="PF01406">
    <property type="entry name" value="tRNA-synt_1e"/>
    <property type="match status" value="1"/>
</dbReference>
<dbReference type="InterPro" id="IPR035979">
    <property type="entry name" value="RBD_domain_sf"/>
</dbReference>
<keyword evidence="3" id="KW-0067">ATP-binding</keyword>
<dbReference type="SUPFAM" id="SSF46565">
    <property type="entry name" value="Chaperone J-domain"/>
    <property type="match status" value="1"/>
</dbReference>
<dbReference type="Gene3D" id="3.30.70.330">
    <property type="match status" value="1"/>
</dbReference>
<evidence type="ECO:0000256" key="1">
    <source>
        <dbReference type="ARBA" id="ARBA00022598"/>
    </source>
</evidence>
<dbReference type="InterPro" id="IPR001623">
    <property type="entry name" value="DnaJ_domain"/>
</dbReference>
<dbReference type="SMART" id="SM00271">
    <property type="entry name" value="DnaJ"/>
    <property type="match status" value="1"/>
</dbReference>
<organism evidence="6 7">
    <name type="scientific">Coptis chinensis</name>
    <dbReference type="NCBI Taxonomy" id="261450"/>
    <lineage>
        <taxon>Eukaryota</taxon>
        <taxon>Viridiplantae</taxon>
        <taxon>Streptophyta</taxon>
        <taxon>Embryophyta</taxon>
        <taxon>Tracheophyta</taxon>
        <taxon>Spermatophyta</taxon>
        <taxon>Magnoliopsida</taxon>
        <taxon>Ranunculales</taxon>
        <taxon>Ranunculaceae</taxon>
        <taxon>Coptidoideae</taxon>
        <taxon>Coptis</taxon>
    </lineage>
</organism>
<dbReference type="PANTHER" id="PTHR45098">
    <property type="entry name" value="DNAJ DOMAIN CONTAINING PROTEIN, EXPRESSED"/>
    <property type="match status" value="1"/>
</dbReference>
<dbReference type="OrthoDB" id="10250354at2759"/>
<feature type="compositionally biased region" description="Basic and acidic residues" evidence="4">
    <location>
        <begin position="159"/>
        <end position="169"/>
    </location>
</feature>
<sequence>MEIEIDHYEILGLPSGEEGSKLTLDEIKTAYKKKSLKIHPDKNLNNPNAATEFKTLSASYKILKDEAARKLYDDLLRVRRGKRQRQVQYEREKQQREATYGVKRRTMMNDLEERERASFAVDPVGKAREEEERIARRFREEVERIRAMHAKKSGMAGRKRSEPEGEKRGGNGNNGLDGEKVLKVSWEGNEDAYSAERLKELFKEFGEVEDVVIRSNKKRRTRSALVVMANKDSAVFAMGSVCGDLKNPLLVMPLNKAAPVEGSSVFPPRHVEPEPYIPVANNLVGASYQAKEASILDKLMKEVSAICFCLPQSSPFADLPLHRWYNLLGQYGSTSLSCIGTLEKTESIAQQKKKQLWLYNTLGRQKQVFEPKNPGKVGMYVCGVTAYDLSHIGHARVYISFDVLFRYLKHLEYEVYYVRNATDVDDKIIARANELGEDPLSLSRHYFDEFRCDMSYLHCISPSVEPHVSDHMPQIIDMIKQILGNGCAYRVDGDVYFSVDKFPEYGQLSGRKLEDNRAGERVTVDSRKRNPADFAL</sequence>
<dbReference type="PANTHER" id="PTHR45098:SF1">
    <property type="entry name" value="DNAJ DOMAIN CONTAINING PROTEIN, EXPRESSED"/>
    <property type="match status" value="1"/>
</dbReference>
<evidence type="ECO:0000256" key="4">
    <source>
        <dbReference type="SAM" id="MobiDB-lite"/>
    </source>
</evidence>
<dbReference type="InterPro" id="IPR032678">
    <property type="entry name" value="tRNA-synt_1_cat_dom"/>
</dbReference>
<feature type="region of interest" description="Disordered" evidence="4">
    <location>
        <begin position="150"/>
        <end position="179"/>
    </location>
</feature>
<evidence type="ECO:0000256" key="2">
    <source>
        <dbReference type="ARBA" id="ARBA00022741"/>
    </source>
</evidence>
<dbReference type="Pfam" id="PF00226">
    <property type="entry name" value="DnaJ"/>
    <property type="match status" value="1"/>
</dbReference>
<dbReference type="CDD" id="cd12429">
    <property type="entry name" value="RRM_DNAJC17"/>
    <property type="match status" value="1"/>
</dbReference>
<evidence type="ECO:0000313" key="7">
    <source>
        <dbReference type="Proteomes" id="UP000631114"/>
    </source>
</evidence>
<evidence type="ECO:0000256" key="3">
    <source>
        <dbReference type="ARBA" id="ARBA00022840"/>
    </source>
</evidence>
<accession>A0A835M751</accession>
<dbReference type="SUPFAM" id="SSF52374">
    <property type="entry name" value="Nucleotidylyl transferase"/>
    <property type="match status" value="1"/>
</dbReference>
<keyword evidence="7" id="KW-1185">Reference proteome</keyword>
<dbReference type="EMBL" id="JADFTS010000002">
    <property type="protein sequence ID" value="KAF9621730.1"/>
    <property type="molecule type" value="Genomic_DNA"/>
</dbReference>
<feature type="domain" description="J" evidence="5">
    <location>
        <begin position="6"/>
        <end position="76"/>
    </location>
</feature>
<evidence type="ECO:0000259" key="5">
    <source>
        <dbReference type="PROSITE" id="PS50076"/>
    </source>
</evidence>
<dbReference type="GO" id="GO:0016874">
    <property type="term" value="F:ligase activity"/>
    <property type="evidence" value="ECO:0007669"/>
    <property type="project" value="UniProtKB-KW"/>
</dbReference>
<dbReference type="Gene3D" id="1.10.287.110">
    <property type="entry name" value="DnaJ domain"/>
    <property type="match status" value="1"/>
</dbReference>
<dbReference type="CDD" id="cd06257">
    <property type="entry name" value="DnaJ"/>
    <property type="match status" value="1"/>
</dbReference>
<evidence type="ECO:0000313" key="6">
    <source>
        <dbReference type="EMBL" id="KAF9621730.1"/>
    </source>
</evidence>
<dbReference type="GO" id="GO:0003723">
    <property type="term" value="F:RNA binding"/>
    <property type="evidence" value="ECO:0007669"/>
    <property type="project" value="InterPro"/>
</dbReference>
<keyword evidence="1" id="KW-0436">Ligase</keyword>
<dbReference type="PRINTS" id="PR00625">
    <property type="entry name" value="JDOMAIN"/>
</dbReference>
<keyword evidence="2" id="KW-0547">Nucleotide-binding</keyword>
<dbReference type="PROSITE" id="PS50076">
    <property type="entry name" value="DNAJ_2"/>
    <property type="match status" value="1"/>
</dbReference>
<dbReference type="AlphaFoldDB" id="A0A835M751"/>
<dbReference type="InterPro" id="IPR034254">
    <property type="entry name" value="DNAJC17_RRM"/>
</dbReference>
<reference evidence="6 7" key="1">
    <citation type="submission" date="2020-10" db="EMBL/GenBank/DDBJ databases">
        <title>The Coptis chinensis genome and diversification of protoberbering-type alkaloids.</title>
        <authorList>
            <person name="Wang B."/>
            <person name="Shu S."/>
            <person name="Song C."/>
            <person name="Liu Y."/>
        </authorList>
    </citation>
    <scope>NUCLEOTIDE SEQUENCE [LARGE SCALE GENOMIC DNA]</scope>
    <source>
        <strain evidence="6">HL-2020</strain>
        <tissue evidence="6">Leaf</tissue>
    </source>
</reference>
<dbReference type="GO" id="GO:0005524">
    <property type="term" value="F:ATP binding"/>
    <property type="evidence" value="ECO:0007669"/>
    <property type="project" value="UniProtKB-KW"/>
</dbReference>
<dbReference type="Pfam" id="PF00076">
    <property type="entry name" value="RRM_1"/>
    <property type="match status" value="1"/>
</dbReference>
<dbReference type="InterPro" id="IPR012677">
    <property type="entry name" value="Nucleotide-bd_a/b_plait_sf"/>
</dbReference>